<proteinExistence type="predicted"/>
<dbReference type="AlphaFoldDB" id="A0A8H7ADZ7"/>
<name>A0A8H7ADZ7_9EURO</name>
<reference evidence="1" key="1">
    <citation type="submission" date="2020-02" db="EMBL/GenBank/DDBJ databases">
        <authorList>
            <person name="Palmer J.M."/>
        </authorList>
    </citation>
    <scope>NUCLEOTIDE SEQUENCE</scope>
    <source>
        <strain evidence="1">EPUS1.4</strain>
        <tissue evidence="1">Thallus</tissue>
    </source>
</reference>
<keyword evidence="2" id="KW-1185">Reference proteome</keyword>
<protein>
    <submittedName>
        <fullName evidence="1">Uncharacterized protein</fullName>
    </submittedName>
</protein>
<accession>A0A8H7ADZ7</accession>
<organism evidence="1 2">
    <name type="scientific">Endocarpon pusillum</name>
    <dbReference type="NCBI Taxonomy" id="364733"/>
    <lineage>
        <taxon>Eukaryota</taxon>
        <taxon>Fungi</taxon>
        <taxon>Dikarya</taxon>
        <taxon>Ascomycota</taxon>
        <taxon>Pezizomycotina</taxon>
        <taxon>Eurotiomycetes</taxon>
        <taxon>Chaetothyriomycetidae</taxon>
        <taxon>Verrucariales</taxon>
        <taxon>Verrucariaceae</taxon>
        <taxon>Endocarpon</taxon>
    </lineage>
</organism>
<evidence type="ECO:0000313" key="2">
    <source>
        <dbReference type="Proteomes" id="UP000606974"/>
    </source>
</evidence>
<evidence type="ECO:0000313" key="1">
    <source>
        <dbReference type="EMBL" id="KAF7507158.1"/>
    </source>
</evidence>
<dbReference type="Proteomes" id="UP000606974">
    <property type="component" value="Unassembled WGS sequence"/>
</dbReference>
<sequence length="56" mass="6577">MLVLGQLRLKLLFMNRVGEFGTDCIGFHLKEEIMEQLNRKAPSDTRRHFPMAEQDD</sequence>
<comment type="caution">
    <text evidence="1">The sequence shown here is derived from an EMBL/GenBank/DDBJ whole genome shotgun (WGS) entry which is preliminary data.</text>
</comment>
<gene>
    <name evidence="1" type="ORF">GJ744_010840</name>
</gene>
<dbReference type="EMBL" id="JAACFV010000073">
    <property type="protein sequence ID" value="KAF7507158.1"/>
    <property type="molecule type" value="Genomic_DNA"/>
</dbReference>